<feature type="domain" description="O-antigen ligase-related" evidence="6">
    <location>
        <begin position="177"/>
        <end position="316"/>
    </location>
</feature>
<evidence type="ECO:0000256" key="5">
    <source>
        <dbReference type="SAM" id="Phobius"/>
    </source>
</evidence>
<keyword evidence="2 5" id="KW-0812">Transmembrane</keyword>
<accession>A0A087D7W9</accession>
<dbReference type="RefSeq" id="WP_081890101.1">
    <property type="nucleotide sequence ID" value="NZ_JDUT01000016.1"/>
</dbReference>
<evidence type="ECO:0000256" key="2">
    <source>
        <dbReference type="ARBA" id="ARBA00022692"/>
    </source>
</evidence>
<dbReference type="InterPro" id="IPR007016">
    <property type="entry name" value="O-antigen_ligase-rel_domated"/>
</dbReference>
<feature type="transmembrane region" description="Helical" evidence="5">
    <location>
        <begin position="213"/>
        <end position="234"/>
    </location>
</feature>
<evidence type="ECO:0000313" key="7">
    <source>
        <dbReference type="EMBL" id="KFI91619.1"/>
    </source>
</evidence>
<dbReference type="Proteomes" id="UP000029066">
    <property type="component" value="Unassembled WGS sequence"/>
</dbReference>
<dbReference type="AlphaFoldDB" id="A0A087D7W9"/>
<feature type="transmembrane region" description="Helical" evidence="5">
    <location>
        <begin position="303"/>
        <end position="325"/>
    </location>
</feature>
<feature type="transmembrane region" description="Helical" evidence="5">
    <location>
        <begin position="139"/>
        <end position="162"/>
    </location>
</feature>
<dbReference type="Pfam" id="PF04932">
    <property type="entry name" value="Wzy_C"/>
    <property type="match status" value="1"/>
</dbReference>
<feature type="transmembrane region" description="Helical" evidence="5">
    <location>
        <begin position="113"/>
        <end position="133"/>
    </location>
</feature>
<reference evidence="7 8" key="1">
    <citation type="submission" date="2014-03" db="EMBL/GenBank/DDBJ databases">
        <title>Genomics of Bifidobacteria.</title>
        <authorList>
            <person name="Ventura M."/>
            <person name="Milani C."/>
            <person name="Lugli G.A."/>
        </authorList>
    </citation>
    <scope>NUCLEOTIDE SEQUENCE [LARGE SCALE GENOMIC DNA]</scope>
    <source>
        <strain evidence="7 8">DSM 23967</strain>
    </source>
</reference>
<comment type="subcellular location">
    <subcellularLocation>
        <location evidence="1">Membrane</location>
        <topology evidence="1">Multi-pass membrane protein</topology>
    </subcellularLocation>
</comment>
<dbReference type="EMBL" id="JGZN01000014">
    <property type="protein sequence ID" value="KFI91619.1"/>
    <property type="molecule type" value="Genomic_DNA"/>
</dbReference>
<dbReference type="OrthoDB" id="1118146at2"/>
<name>A0A087D7W9_9BIFI</name>
<sequence>MKKRISSPVQILMLAVCCEPKLAVKFGIFNAIYIIGALIVFSYALYKAFTFKVSITPLFAAIILYRLSFGVQTIYAENNDLLTWGYMSIVLLALCLLFEYYSTVNFERFLNSLADMLLLYMIINSLIVLLSPGGLIDGIYFIGIRTRFTDPIFVMIAISMICDWMQCRNIGTRTALAIAISLFNIVMVWIGTALVGLGVAVIVYMLLSNMTRTRTLCSPFGLTIISLIITYFVVFRQIQTDFSWLISGVLGKNSTLTGRSDIWSIAIPIIAQKPLLGHGMAANGNFVPYKYTLWQAHNQWLQLAYDGGLFTVICFCLMMLFISLAVKPYFHTRAYKILIACFGAYSIMMTSEIYTYMIYIFLLLLTMYHIREITIIHNNNNYKFRCYEQPIK</sequence>
<evidence type="ECO:0000259" key="6">
    <source>
        <dbReference type="Pfam" id="PF04932"/>
    </source>
</evidence>
<feature type="transmembrane region" description="Helical" evidence="5">
    <location>
        <begin position="58"/>
        <end position="75"/>
    </location>
</feature>
<feature type="transmembrane region" description="Helical" evidence="5">
    <location>
        <begin position="174"/>
        <end position="207"/>
    </location>
</feature>
<evidence type="ECO:0000256" key="1">
    <source>
        <dbReference type="ARBA" id="ARBA00004141"/>
    </source>
</evidence>
<feature type="transmembrane region" description="Helical" evidence="5">
    <location>
        <begin position="81"/>
        <end position="101"/>
    </location>
</feature>
<feature type="transmembrane region" description="Helical" evidence="5">
    <location>
        <begin position="337"/>
        <end position="365"/>
    </location>
</feature>
<organism evidence="7 8">
    <name type="scientific">Bifidobacterium saguini DSM 23967</name>
    <dbReference type="NCBI Taxonomy" id="1437607"/>
    <lineage>
        <taxon>Bacteria</taxon>
        <taxon>Bacillati</taxon>
        <taxon>Actinomycetota</taxon>
        <taxon>Actinomycetes</taxon>
        <taxon>Bifidobacteriales</taxon>
        <taxon>Bifidobacteriaceae</taxon>
        <taxon>Bifidobacterium</taxon>
    </lineage>
</organism>
<comment type="caution">
    <text evidence="7">The sequence shown here is derived from an EMBL/GenBank/DDBJ whole genome shotgun (WGS) entry which is preliminary data.</text>
</comment>
<evidence type="ECO:0000256" key="3">
    <source>
        <dbReference type="ARBA" id="ARBA00022989"/>
    </source>
</evidence>
<dbReference type="GO" id="GO:0016020">
    <property type="term" value="C:membrane"/>
    <property type="evidence" value="ECO:0007669"/>
    <property type="project" value="UniProtKB-SubCell"/>
</dbReference>
<proteinExistence type="predicted"/>
<keyword evidence="3 5" id="KW-1133">Transmembrane helix</keyword>
<protein>
    <submittedName>
        <fullName evidence="7">O-antigen polymerase family protein</fullName>
    </submittedName>
</protein>
<dbReference type="STRING" id="1437607.BISA_2284"/>
<feature type="transmembrane region" description="Helical" evidence="5">
    <location>
        <begin position="28"/>
        <end position="46"/>
    </location>
</feature>
<evidence type="ECO:0000256" key="4">
    <source>
        <dbReference type="ARBA" id="ARBA00023136"/>
    </source>
</evidence>
<evidence type="ECO:0000313" key="8">
    <source>
        <dbReference type="Proteomes" id="UP000029066"/>
    </source>
</evidence>
<keyword evidence="4 5" id="KW-0472">Membrane</keyword>
<gene>
    <name evidence="7" type="ORF">BISA_2284</name>
</gene>